<comment type="caution">
    <text evidence="2">The sequence shown here is derived from an EMBL/GenBank/DDBJ whole genome shotgun (WGS) entry which is preliminary data.</text>
</comment>
<name>A0A6A5BW62_NAEFO</name>
<gene>
    <name evidence="2" type="ORF">FDP41_003557</name>
</gene>
<keyword evidence="3" id="KW-1185">Reference proteome</keyword>
<dbReference type="Pfam" id="PF10354">
    <property type="entry name" value="BMT5-like"/>
    <property type="match status" value="1"/>
</dbReference>
<dbReference type="VEuPathDB" id="AmoebaDB:FDP41_003557"/>
<dbReference type="VEuPathDB" id="AmoebaDB:NF0063610"/>
<evidence type="ECO:0000259" key="1">
    <source>
        <dbReference type="Pfam" id="PF10354"/>
    </source>
</evidence>
<protein>
    <recommendedName>
        <fullName evidence="1">25S rRNA (uridine-N(3))-methyltransferase BMT5-like domain-containing protein</fullName>
    </recommendedName>
</protein>
<accession>A0A6A5BW62</accession>
<dbReference type="InterPro" id="IPR019446">
    <property type="entry name" value="BMT5-like"/>
</dbReference>
<evidence type="ECO:0000313" key="2">
    <source>
        <dbReference type="EMBL" id="KAF0977565.1"/>
    </source>
</evidence>
<evidence type="ECO:0000313" key="3">
    <source>
        <dbReference type="Proteomes" id="UP000444721"/>
    </source>
</evidence>
<feature type="domain" description="25S rRNA (uridine-N(3))-methyltransferase BMT5-like" evidence="1">
    <location>
        <begin position="2"/>
        <end position="63"/>
    </location>
</feature>
<dbReference type="EMBL" id="VFQX01000034">
    <property type="protein sequence ID" value="KAF0977565.1"/>
    <property type="molecule type" value="Genomic_DNA"/>
</dbReference>
<dbReference type="RefSeq" id="XP_044562278.1">
    <property type="nucleotide sequence ID" value="XM_044706874.1"/>
</dbReference>
<dbReference type="GO" id="GO:0070475">
    <property type="term" value="P:rRNA base methylation"/>
    <property type="evidence" value="ECO:0007669"/>
    <property type="project" value="InterPro"/>
</dbReference>
<dbReference type="VEuPathDB" id="AmoebaDB:NfTy_070510"/>
<reference evidence="2 3" key="1">
    <citation type="journal article" date="2019" name="Sci. Rep.">
        <title>Nanopore sequencing improves the draft genome of the human pathogenic amoeba Naegleria fowleri.</title>
        <authorList>
            <person name="Liechti N."/>
            <person name="Schurch N."/>
            <person name="Bruggmann R."/>
            <person name="Wittwer M."/>
        </authorList>
    </citation>
    <scope>NUCLEOTIDE SEQUENCE [LARGE SCALE GENOMIC DNA]</scope>
    <source>
        <strain evidence="2 3">ATCC 30894</strain>
    </source>
</reference>
<proteinExistence type="predicted"/>
<dbReference type="GeneID" id="68110775"/>
<dbReference type="Proteomes" id="UP000444721">
    <property type="component" value="Unassembled WGS sequence"/>
</dbReference>
<sequence length="170" mass="19726">MLVQLCFEQAKALQVYGDRFHLTLIVDDYYETWADPMNVASRSSYILIGKRKFNNEIYTGYQHVAIGERDFNHTPKFEYIFMNANYLKQPKEVYGKKYYLLPPIEEDGIAYFKEEALKPVVEEIDVDLEKGNIGNEKQECQGAHIPVEYIKGTTAKISNIMKDSNKSNNH</sequence>
<dbReference type="GO" id="GO:0070042">
    <property type="term" value="F:rRNA (uridine-N3-)-methyltransferase activity"/>
    <property type="evidence" value="ECO:0007669"/>
    <property type="project" value="InterPro"/>
</dbReference>
<organism evidence="2 3">
    <name type="scientific">Naegleria fowleri</name>
    <name type="common">Brain eating amoeba</name>
    <dbReference type="NCBI Taxonomy" id="5763"/>
    <lineage>
        <taxon>Eukaryota</taxon>
        <taxon>Discoba</taxon>
        <taxon>Heterolobosea</taxon>
        <taxon>Tetramitia</taxon>
        <taxon>Eutetramitia</taxon>
        <taxon>Vahlkampfiidae</taxon>
        <taxon>Naegleria</taxon>
    </lineage>
</organism>
<dbReference type="AlphaFoldDB" id="A0A6A5BW62"/>